<reference evidence="1 2" key="1">
    <citation type="journal article" date="2021" name="ISME Commun">
        <title>Automated analysis of genomic sequences facilitates high-throughput and comprehensive description of bacteria.</title>
        <authorList>
            <person name="Hitch T.C.A."/>
        </authorList>
    </citation>
    <scope>NUCLEOTIDE SEQUENCE [LARGE SCALE GENOMIC DNA]</scope>
    <source>
        <strain evidence="1 2">Sanger_109</strain>
    </source>
</reference>
<name>A0ABT2TKM6_9FIRM</name>
<protein>
    <submittedName>
        <fullName evidence="1">Uncharacterized protein</fullName>
    </submittedName>
</protein>
<gene>
    <name evidence="1" type="ORF">OCV88_10430</name>
</gene>
<sequence>MAQSEIKKIIRQLKKKEITVFDVPEEYENDIQIVTFERKVGLLITGKKGFDIISNTFFVEETLIHIEVDGEERKRDVFLDFDNFDSYFDFLNDDIYDNACYVFCHLPGHIVTSHEIDFKRLMERKAFVEDSIDNYSLSLSNDEILTYRNAAQIHKQCQQWEKNTIMMGNFM</sequence>
<comment type="caution">
    <text evidence="1">The sequence shown here is derived from an EMBL/GenBank/DDBJ whole genome shotgun (WGS) entry which is preliminary data.</text>
</comment>
<dbReference type="RefSeq" id="WP_262591185.1">
    <property type="nucleotide sequence ID" value="NZ_JAOQJQ010000004.1"/>
</dbReference>
<evidence type="ECO:0000313" key="2">
    <source>
        <dbReference type="Proteomes" id="UP001652442"/>
    </source>
</evidence>
<proteinExistence type="predicted"/>
<dbReference type="Proteomes" id="UP001652442">
    <property type="component" value="Unassembled WGS sequence"/>
</dbReference>
<accession>A0ABT2TKM6</accession>
<dbReference type="EMBL" id="JAOQJQ010000004">
    <property type="protein sequence ID" value="MCU6762750.1"/>
    <property type="molecule type" value="Genomic_DNA"/>
</dbReference>
<keyword evidence="2" id="KW-1185">Reference proteome</keyword>
<evidence type="ECO:0000313" key="1">
    <source>
        <dbReference type="EMBL" id="MCU6762750.1"/>
    </source>
</evidence>
<organism evidence="1 2">
    <name type="scientific">Brotonthovivens ammoniilytica</name>
    <dbReference type="NCBI Taxonomy" id="2981725"/>
    <lineage>
        <taxon>Bacteria</taxon>
        <taxon>Bacillati</taxon>
        <taxon>Bacillota</taxon>
        <taxon>Clostridia</taxon>
        <taxon>Lachnospirales</taxon>
        <taxon>Lachnospiraceae</taxon>
        <taxon>Brotonthovivens</taxon>
    </lineage>
</organism>